<evidence type="ECO:0000313" key="2">
    <source>
        <dbReference type="Proteomes" id="UP000182448"/>
    </source>
</evidence>
<accession>A0ABY0K050</accession>
<dbReference type="EMBL" id="FMAW01000004">
    <property type="protein sequence ID" value="SCB85805.1"/>
    <property type="molecule type" value="Genomic_DNA"/>
</dbReference>
<keyword evidence="2" id="KW-1185">Reference proteome</keyword>
<reference evidence="1 2" key="1">
    <citation type="submission" date="2016-08" db="EMBL/GenBank/DDBJ databases">
        <authorList>
            <person name="Varghese N."/>
            <person name="Submissions Spin"/>
        </authorList>
    </citation>
    <scope>NUCLEOTIDE SEQUENCE [LARGE SCALE GENOMIC DNA]</scope>
    <source>
        <strain evidence="1 2">R-53116</strain>
    </source>
</reference>
<proteinExistence type="predicted"/>
<sequence>MKAVSQSHSLNGIVYTQLTDTEQEVNGLLTVDRQPKVDPEVIKKANEFFIRAFVDAPQKDIEIADILDNDMN</sequence>
<gene>
    <name evidence="1" type="ORF">GA0061075_10455</name>
</gene>
<dbReference type="Proteomes" id="UP000182448">
    <property type="component" value="Unassembled WGS sequence"/>
</dbReference>
<organism evidence="1 2">
    <name type="scientific">Weissella hellenica</name>
    <dbReference type="NCBI Taxonomy" id="46256"/>
    <lineage>
        <taxon>Bacteria</taxon>
        <taxon>Bacillati</taxon>
        <taxon>Bacillota</taxon>
        <taxon>Bacilli</taxon>
        <taxon>Lactobacillales</taxon>
        <taxon>Lactobacillaceae</taxon>
        <taxon>Weissella</taxon>
    </lineage>
</organism>
<evidence type="ECO:0000313" key="1">
    <source>
        <dbReference type="EMBL" id="SCB85805.1"/>
    </source>
</evidence>
<comment type="caution">
    <text evidence="1">The sequence shown here is derived from an EMBL/GenBank/DDBJ whole genome shotgun (WGS) entry which is preliminary data.</text>
</comment>
<name>A0ABY0K050_WEIHE</name>
<protein>
    <submittedName>
        <fullName evidence="1">Uncharacterized protein</fullName>
    </submittedName>
</protein>